<feature type="compositionally biased region" description="Basic and acidic residues" evidence="1">
    <location>
        <begin position="984"/>
        <end position="996"/>
    </location>
</feature>
<feature type="region of interest" description="Disordered" evidence="1">
    <location>
        <begin position="1400"/>
        <end position="1430"/>
    </location>
</feature>
<accession>A0A165C150</accession>
<feature type="compositionally biased region" description="Basic and acidic residues" evidence="1">
    <location>
        <begin position="1064"/>
        <end position="1095"/>
    </location>
</feature>
<sequence>MADLEAALDVTRKAISRSHTKGKQQHANTVEQVASHLILLKSSTLSSAAIKKLVQLFRRPLVPLYSAFPLPSLQLSGAIFHKIYHEKFLAALGQQAHEQKTHAENILNSLLSGVLDFLDESETGSSTEKSKRVKAKDAIGTALYPALCEICFSLSAPMIGVELRCTAYALLSDSAAAHTANQQRLRDPALLGGERLGNAFWRTKDFLPMESLLNIFARILPSTKEAGSSRAKRSAFIRSVFVCPQLPETADAGQKVAELLEYVPSTEWEETSRRIVDVVAAASLAFPQPFAVNEVYACEQAMQCDRLYVDDKTLVANVLVGDDQCEALEVPFSSVRKITIESDNEAAGSDTRAVIEISEPPRLGKESVLKKVRREEHTQWTLEFKFGKTDLARFTKALQNRKLGKYVKNCIPPKLSLAKSATVLDFDHKGQPVKELSQSERIENVEQFYHTNQSSDDIHATSRDDAAAISKDLTFPLQDISSASGKKTVMKALYDDSTLTGRPHNAVAPSKDKATELQTPQSASDHNAESRDVSHAPAAQAVVSKPLSTSPRLSKESSSKASGALKRTESQIMRHEVFGASDEDLSDFSDSNSVTAALQTVRRSPRIKMQSSNKTIGSVRNPSSASRTSHARSAGGRRIIDSDDEISAIAPIGNIKSNKIRRKKMAISRTNDDPECDPSPTLAKENLVTPIHGSAPSPSVFVTPSKPSLGRVLSQLVLPSSPSSSPGHQAASAPARKPSEAVVNCDGSAMRSTRTNADRTLEMPDHISDVSVPAADVTPSVSRLITTKMPKPVSVGAMIQDEPPLSPVMDQMARSKTAKKPSLADMSDPISECSSPVPVPERKVERKSLKANLRKKDQALPDQTKAASHVKASKRKRDTAIDAHHHLDVSNSDQIELQPPRGKRPRKSDAELTPAVPPERTESQVLRPRATAATRAKKKYRGRKDRTSSPASALNQIDYDELPNGPPVEQSSSTPSSRLSAQAVHDKVKAACEKAEVSPAAPARKPRAAAKKNKENQPLPIKAVSDNCEVLDPLLEQTAEIGALQDSSRSERRETTQQPTKPAARKDGKDSRTSELKLEPARPRRRPAEAQKKEPNSPSVALSKPRTRINEKSEVHSAILDAAASKDKKPLKAPWADFNFSASPHRNVMTDIRDEDLANNVDVGEQNDVQEIDVLLPPAELARNQSDPNRANDTCDIELVENTSEINGDGHISPREGEYQASATRSSRGAVSSRQNTREHDSAVLTAEEEDLTLVDVVKSVLKQQHTQLKYDTVSHAQKSRQPPILKYTKEQTETIDLTEDSPFAKVPTKKKPSRASPKLDLLDLDSVEISTSTPFKVVTLPEREVSPVPARKSRPKHSVTFATTIEEHYSSPDDEELTRRDAPSGAFIKSKLDTAFSPSSIINKGASTKDSKLDQGSRSMNARSSRQTKEAGIQDIVDVLDEIQQAILRKVTQKFDGVREEVRHGRDALIADATNDLLEMRAESVNHFNHLIDLEAEYAKFGRITTSGFEDMRKLNEEICVSIKKTIEGHDRSSLSKRMPKMGSLPIIIQQNFQR</sequence>
<feature type="compositionally biased region" description="Polar residues" evidence="1">
    <location>
        <begin position="609"/>
        <end position="622"/>
    </location>
</feature>
<dbReference type="RefSeq" id="XP_040759752.1">
    <property type="nucleotide sequence ID" value="XM_040914705.1"/>
</dbReference>
<keyword evidence="3" id="KW-1185">Reference proteome</keyword>
<organism evidence="2 3">
    <name type="scientific">Laetiporus sulphureus 93-53</name>
    <dbReference type="NCBI Taxonomy" id="1314785"/>
    <lineage>
        <taxon>Eukaryota</taxon>
        <taxon>Fungi</taxon>
        <taxon>Dikarya</taxon>
        <taxon>Basidiomycota</taxon>
        <taxon>Agaricomycotina</taxon>
        <taxon>Agaricomycetes</taxon>
        <taxon>Polyporales</taxon>
        <taxon>Laetiporus</taxon>
    </lineage>
</organism>
<dbReference type="GeneID" id="63831732"/>
<feature type="region of interest" description="Disordered" evidence="1">
    <location>
        <begin position="1205"/>
        <end position="1244"/>
    </location>
</feature>
<feature type="region of interest" description="Disordered" evidence="1">
    <location>
        <begin position="604"/>
        <end position="639"/>
    </location>
</feature>
<evidence type="ECO:0000256" key="1">
    <source>
        <dbReference type="SAM" id="MobiDB-lite"/>
    </source>
</evidence>
<dbReference type="OrthoDB" id="3270368at2759"/>
<reference evidence="2 3" key="1">
    <citation type="journal article" date="2016" name="Mol. Biol. Evol.">
        <title>Comparative Genomics of Early-Diverging Mushroom-Forming Fungi Provides Insights into the Origins of Lignocellulose Decay Capabilities.</title>
        <authorList>
            <person name="Nagy L.G."/>
            <person name="Riley R."/>
            <person name="Tritt A."/>
            <person name="Adam C."/>
            <person name="Daum C."/>
            <person name="Floudas D."/>
            <person name="Sun H."/>
            <person name="Yadav J.S."/>
            <person name="Pangilinan J."/>
            <person name="Larsson K.H."/>
            <person name="Matsuura K."/>
            <person name="Barry K."/>
            <person name="Labutti K."/>
            <person name="Kuo R."/>
            <person name="Ohm R.A."/>
            <person name="Bhattacharya S.S."/>
            <person name="Shirouzu T."/>
            <person name="Yoshinaga Y."/>
            <person name="Martin F.M."/>
            <person name="Grigoriev I.V."/>
            <person name="Hibbett D.S."/>
        </authorList>
    </citation>
    <scope>NUCLEOTIDE SEQUENCE [LARGE SCALE GENOMIC DNA]</scope>
    <source>
        <strain evidence="2 3">93-53</strain>
    </source>
</reference>
<dbReference type="STRING" id="1314785.A0A165C150"/>
<name>A0A165C150_9APHY</name>
<feature type="region of interest" description="Disordered" evidence="1">
    <location>
        <begin position="798"/>
        <end position="1025"/>
    </location>
</feature>
<feature type="compositionally biased region" description="Polar residues" evidence="1">
    <location>
        <begin position="516"/>
        <end position="525"/>
    </location>
</feature>
<gene>
    <name evidence="2" type="ORF">LAESUDRAFT_815615</name>
</gene>
<feature type="compositionally biased region" description="Polar residues" evidence="1">
    <location>
        <begin position="969"/>
        <end position="980"/>
    </location>
</feature>
<feature type="compositionally biased region" description="Basic residues" evidence="1">
    <location>
        <begin position="935"/>
        <end position="944"/>
    </location>
</feature>
<protein>
    <submittedName>
        <fullName evidence="2">Uncharacterized protein</fullName>
    </submittedName>
</protein>
<dbReference type="EMBL" id="KV427657">
    <property type="protein sequence ID" value="KZT02012.1"/>
    <property type="molecule type" value="Genomic_DNA"/>
</dbReference>
<feature type="compositionally biased region" description="Basic and acidic residues" evidence="1">
    <location>
        <begin position="840"/>
        <end position="859"/>
    </location>
</feature>
<feature type="compositionally biased region" description="Low complexity" evidence="1">
    <location>
        <begin position="719"/>
        <end position="735"/>
    </location>
</feature>
<feature type="region of interest" description="Disordered" evidence="1">
    <location>
        <begin position="1039"/>
        <end position="1114"/>
    </location>
</feature>
<feature type="compositionally biased region" description="Polar residues" evidence="1">
    <location>
        <begin position="1417"/>
        <end position="1426"/>
    </location>
</feature>
<dbReference type="InParanoid" id="A0A165C150"/>
<feature type="compositionally biased region" description="Basic and acidic residues" evidence="1">
    <location>
        <begin position="878"/>
        <end position="888"/>
    </location>
</feature>
<dbReference type="Proteomes" id="UP000076871">
    <property type="component" value="Unassembled WGS sequence"/>
</dbReference>
<feature type="region of interest" description="Disordered" evidence="1">
    <location>
        <begin position="717"/>
        <end position="742"/>
    </location>
</feature>
<feature type="compositionally biased region" description="Low complexity" evidence="1">
    <location>
        <begin position="623"/>
        <end position="637"/>
    </location>
</feature>
<feature type="region of interest" description="Disordered" evidence="1">
    <location>
        <begin position="499"/>
        <end position="568"/>
    </location>
</feature>
<feature type="compositionally biased region" description="Polar residues" evidence="1">
    <location>
        <begin position="1221"/>
        <end position="1235"/>
    </location>
</feature>
<evidence type="ECO:0000313" key="3">
    <source>
        <dbReference type="Proteomes" id="UP000076871"/>
    </source>
</evidence>
<evidence type="ECO:0000313" key="2">
    <source>
        <dbReference type="EMBL" id="KZT02012.1"/>
    </source>
</evidence>
<proteinExistence type="predicted"/>